<evidence type="ECO:0000313" key="13">
    <source>
        <dbReference type="EMBL" id="MBB4078335.1"/>
    </source>
</evidence>
<evidence type="ECO:0000256" key="5">
    <source>
        <dbReference type="ARBA" id="ARBA00022960"/>
    </source>
</evidence>
<accession>A0A840E3U2</accession>
<dbReference type="Gene3D" id="3.40.50.2000">
    <property type="entry name" value="Glycogen Phosphorylase B"/>
    <property type="match status" value="2"/>
</dbReference>
<keyword evidence="2 10" id="KW-0132">Cell division</keyword>
<evidence type="ECO:0000256" key="4">
    <source>
        <dbReference type="ARBA" id="ARBA00022679"/>
    </source>
</evidence>
<feature type="binding site" evidence="10">
    <location>
        <position position="197"/>
    </location>
    <ligand>
        <name>UDP-N-acetyl-alpha-D-glucosamine</name>
        <dbReference type="ChEBI" id="CHEBI:57705"/>
    </ligand>
</feature>
<dbReference type="GO" id="GO:0051301">
    <property type="term" value="P:cell division"/>
    <property type="evidence" value="ECO:0007669"/>
    <property type="project" value="UniProtKB-KW"/>
</dbReference>
<dbReference type="PANTHER" id="PTHR21015:SF22">
    <property type="entry name" value="GLYCOSYLTRANSFERASE"/>
    <property type="match status" value="1"/>
</dbReference>
<dbReference type="GO" id="GO:0005975">
    <property type="term" value="P:carbohydrate metabolic process"/>
    <property type="evidence" value="ECO:0007669"/>
    <property type="project" value="InterPro"/>
</dbReference>
<dbReference type="GO" id="GO:0008360">
    <property type="term" value="P:regulation of cell shape"/>
    <property type="evidence" value="ECO:0007669"/>
    <property type="project" value="UniProtKB-KW"/>
</dbReference>
<dbReference type="EC" id="2.4.1.227" evidence="10"/>
<dbReference type="PANTHER" id="PTHR21015">
    <property type="entry name" value="UDP-N-ACETYLGLUCOSAMINE--N-ACETYLMURAMYL-(PENTAPEPTIDE) PYROPHOSPHORYL-UNDECAPRENOL N-ACETYLGLUCOSAMINE TRANSFERASE 1"/>
    <property type="match status" value="1"/>
</dbReference>
<keyword evidence="6 10" id="KW-0573">Peptidoglycan synthesis</keyword>
<evidence type="ECO:0000259" key="12">
    <source>
        <dbReference type="Pfam" id="PF04101"/>
    </source>
</evidence>
<comment type="function">
    <text evidence="10">Cell wall formation. Catalyzes the transfer of a GlcNAc subunit on undecaprenyl-pyrophosphoryl-MurNAc-pentapeptide (lipid intermediate I) to form undecaprenyl-pyrophosphoryl-MurNAc-(pentapeptide)GlcNAc (lipid intermediate II).</text>
</comment>
<keyword evidence="9 10" id="KW-0961">Cell wall biogenesis/degradation</keyword>
<evidence type="ECO:0000313" key="14">
    <source>
        <dbReference type="Proteomes" id="UP000576209"/>
    </source>
</evidence>
<evidence type="ECO:0000256" key="6">
    <source>
        <dbReference type="ARBA" id="ARBA00022984"/>
    </source>
</evidence>
<evidence type="ECO:0000259" key="11">
    <source>
        <dbReference type="Pfam" id="PF03033"/>
    </source>
</evidence>
<comment type="caution">
    <text evidence="10">Lacks conserved residue(s) required for the propagation of feature annotation.</text>
</comment>
<dbReference type="GO" id="GO:0005886">
    <property type="term" value="C:plasma membrane"/>
    <property type="evidence" value="ECO:0007669"/>
    <property type="project" value="UniProtKB-SubCell"/>
</dbReference>
<feature type="domain" description="Glycosyltransferase family 28 N-terminal" evidence="11">
    <location>
        <begin position="8"/>
        <end position="147"/>
    </location>
</feature>
<keyword evidence="3 10" id="KW-0328">Glycosyltransferase</keyword>
<comment type="pathway">
    <text evidence="10">Cell wall biogenesis; peptidoglycan biosynthesis.</text>
</comment>
<dbReference type="GO" id="GO:0071555">
    <property type="term" value="P:cell wall organization"/>
    <property type="evidence" value="ECO:0007669"/>
    <property type="project" value="UniProtKB-KW"/>
</dbReference>
<feature type="binding site" evidence="10">
    <location>
        <position position="170"/>
    </location>
    <ligand>
        <name>UDP-N-acetyl-alpha-D-glucosamine</name>
        <dbReference type="ChEBI" id="CHEBI:57705"/>
    </ligand>
</feature>
<evidence type="ECO:0000256" key="1">
    <source>
        <dbReference type="ARBA" id="ARBA00022475"/>
    </source>
</evidence>
<evidence type="ECO:0000256" key="7">
    <source>
        <dbReference type="ARBA" id="ARBA00023136"/>
    </source>
</evidence>
<keyword evidence="8 10" id="KW-0131">Cell cycle</keyword>
<keyword evidence="1 10" id="KW-1003">Cell membrane</keyword>
<dbReference type="Pfam" id="PF03033">
    <property type="entry name" value="Glyco_transf_28"/>
    <property type="match status" value="1"/>
</dbReference>
<organism evidence="13 14">
    <name type="scientific">Neolewinella aquimaris</name>
    <dbReference type="NCBI Taxonomy" id="1835722"/>
    <lineage>
        <taxon>Bacteria</taxon>
        <taxon>Pseudomonadati</taxon>
        <taxon>Bacteroidota</taxon>
        <taxon>Saprospiria</taxon>
        <taxon>Saprospirales</taxon>
        <taxon>Lewinellaceae</taxon>
        <taxon>Neolewinella</taxon>
    </lineage>
</organism>
<dbReference type="NCBIfam" id="TIGR01133">
    <property type="entry name" value="murG"/>
    <property type="match status" value="1"/>
</dbReference>
<dbReference type="InterPro" id="IPR006009">
    <property type="entry name" value="GlcNAc_MurG"/>
</dbReference>
<evidence type="ECO:0000256" key="2">
    <source>
        <dbReference type="ARBA" id="ARBA00022618"/>
    </source>
</evidence>
<comment type="similarity">
    <text evidence="10">Belongs to the glycosyltransferase 28 family. MurG subfamily.</text>
</comment>
<dbReference type="AlphaFoldDB" id="A0A840E3U2"/>
<protein>
    <recommendedName>
        <fullName evidence="10">UDP-N-acetylglucosamine--N-acetylmuramyl-(pentapeptide) pyrophosphoryl-undecaprenol N-acetylglucosamine transferase</fullName>
        <ecNumber evidence="10">2.4.1.227</ecNumber>
    </recommendedName>
    <alternativeName>
        <fullName evidence="10">Undecaprenyl-PP-MurNAc-pentapeptide-UDPGlcNAc GlcNAc transferase</fullName>
    </alternativeName>
</protein>
<feature type="binding site" evidence="10">
    <location>
        <begin position="15"/>
        <end position="17"/>
    </location>
    <ligand>
        <name>UDP-N-acetyl-alpha-D-glucosamine</name>
        <dbReference type="ChEBI" id="CHEBI:57705"/>
    </ligand>
</feature>
<dbReference type="SUPFAM" id="SSF53756">
    <property type="entry name" value="UDP-Glycosyltransferase/glycogen phosphorylase"/>
    <property type="match status" value="1"/>
</dbReference>
<name>A0A840E3U2_9BACT</name>
<dbReference type="InterPro" id="IPR007235">
    <property type="entry name" value="Glyco_trans_28_C"/>
</dbReference>
<sequence length="375" mass="40563">MQARAPRFIISGGGTGGHIFPAIAIADELKRLRPDAEFLFVGAKGRMEMDKVPAAGYRIEGLWISGLQRRLTLDNLAFPVKVMSSLFRSRQILRDFRPDVVIGTGGYAGAPVLYAAARMGIPTLIQEPNAFAGLANKWLASRVDKICVAFAGMSRFFPADKLVVTGNPVRQQLLDRSAALADKKNNATQTILLMGGSGGARSLNEAMASSTELIRARPQVQWIWQCGKHYLATYESAATAALPNVHLSAFLDKMDEAYADATVVIGRAGSTTIAEVEYLGKPTILVPSPWVAEDHQTKNAEALTKENAAVLVPDSEVAQRLVPEVYALLDDPDRRRELGENARKLAKPGAVTRIAEEALNLLYSPSTQTTVHAAV</sequence>
<keyword evidence="5 10" id="KW-0133">Cell shape</keyword>
<dbReference type="UniPathway" id="UPA00219"/>
<evidence type="ECO:0000256" key="8">
    <source>
        <dbReference type="ARBA" id="ARBA00023306"/>
    </source>
</evidence>
<comment type="catalytic activity">
    <reaction evidence="10">
        <text>di-trans,octa-cis-undecaprenyl diphospho-N-acetyl-alpha-D-muramoyl-L-alanyl-D-glutamyl-meso-2,6-diaminopimeloyl-D-alanyl-D-alanine + UDP-N-acetyl-alpha-D-glucosamine = di-trans,octa-cis-undecaprenyl diphospho-[N-acetyl-alpha-D-glucosaminyl-(1-&gt;4)]-N-acetyl-alpha-D-muramoyl-L-alanyl-D-glutamyl-meso-2,6-diaminopimeloyl-D-alanyl-D-alanine + UDP + H(+)</text>
        <dbReference type="Rhea" id="RHEA:31227"/>
        <dbReference type="ChEBI" id="CHEBI:15378"/>
        <dbReference type="ChEBI" id="CHEBI:57705"/>
        <dbReference type="ChEBI" id="CHEBI:58223"/>
        <dbReference type="ChEBI" id="CHEBI:61387"/>
        <dbReference type="ChEBI" id="CHEBI:61388"/>
        <dbReference type="EC" id="2.4.1.227"/>
    </reaction>
</comment>
<feature type="binding site" evidence="10">
    <location>
        <position position="296"/>
    </location>
    <ligand>
        <name>UDP-N-acetyl-alpha-D-glucosamine</name>
        <dbReference type="ChEBI" id="CHEBI:57705"/>
    </ligand>
</feature>
<dbReference type="Proteomes" id="UP000576209">
    <property type="component" value="Unassembled WGS sequence"/>
</dbReference>
<dbReference type="GO" id="GO:0050511">
    <property type="term" value="F:undecaprenyldiphospho-muramoylpentapeptide beta-N-acetylglucosaminyltransferase activity"/>
    <property type="evidence" value="ECO:0007669"/>
    <property type="project" value="UniProtKB-UniRule"/>
</dbReference>
<keyword evidence="14" id="KW-1185">Reference proteome</keyword>
<dbReference type="RefSeq" id="WP_183494588.1">
    <property type="nucleotide sequence ID" value="NZ_JACIFF010000002.1"/>
</dbReference>
<proteinExistence type="inferred from homology"/>
<comment type="caution">
    <text evidence="13">The sequence shown here is derived from an EMBL/GenBank/DDBJ whole genome shotgun (WGS) entry which is preliminary data.</text>
</comment>
<dbReference type="Pfam" id="PF04101">
    <property type="entry name" value="Glyco_tran_28_C"/>
    <property type="match status" value="1"/>
</dbReference>
<dbReference type="GO" id="GO:0009252">
    <property type="term" value="P:peptidoglycan biosynthetic process"/>
    <property type="evidence" value="ECO:0007669"/>
    <property type="project" value="UniProtKB-UniRule"/>
</dbReference>
<dbReference type="InterPro" id="IPR004276">
    <property type="entry name" value="GlycoTrans_28_N"/>
</dbReference>
<evidence type="ECO:0000256" key="9">
    <source>
        <dbReference type="ARBA" id="ARBA00023316"/>
    </source>
</evidence>
<evidence type="ECO:0000256" key="3">
    <source>
        <dbReference type="ARBA" id="ARBA00022676"/>
    </source>
</evidence>
<keyword evidence="7 10" id="KW-0472">Membrane</keyword>
<reference evidence="13 14" key="1">
    <citation type="submission" date="2020-08" db="EMBL/GenBank/DDBJ databases">
        <title>Genomic Encyclopedia of Type Strains, Phase IV (KMG-IV): sequencing the most valuable type-strain genomes for metagenomic binning, comparative biology and taxonomic classification.</title>
        <authorList>
            <person name="Goeker M."/>
        </authorList>
    </citation>
    <scope>NUCLEOTIDE SEQUENCE [LARGE SCALE GENOMIC DNA]</scope>
    <source>
        <strain evidence="13 14">DSM 105137</strain>
    </source>
</reference>
<evidence type="ECO:0000256" key="10">
    <source>
        <dbReference type="HAMAP-Rule" id="MF_00033"/>
    </source>
</evidence>
<gene>
    <name evidence="10" type="primary">murG</name>
    <name evidence="13" type="ORF">GGR28_000948</name>
</gene>
<feature type="binding site" evidence="10">
    <location>
        <position position="129"/>
    </location>
    <ligand>
        <name>UDP-N-acetyl-alpha-D-glucosamine</name>
        <dbReference type="ChEBI" id="CHEBI:57705"/>
    </ligand>
</feature>
<dbReference type="EMBL" id="JACIFF010000002">
    <property type="protein sequence ID" value="MBB4078335.1"/>
    <property type="molecule type" value="Genomic_DNA"/>
</dbReference>
<comment type="subcellular location">
    <subcellularLocation>
        <location evidence="10">Cell membrane</location>
        <topology evidence="10">Peripheral membrane protein</topology>
        <orientation evidence="10">Cytoplasmic side</orientation>
    </subcellularLocation>
</comment>
<keyword evidence="4 10" id="KW-0808">Transferase</keyword>
<dbReference type="CDD" id="cd03785">
    <property type="entry name" value="GT28_MurG"/>
    <property type="match status" value="1"/>
</dbReference>
<dbReference type="HAMAP" id="MF_00033">
    <property type="entry name" value="MurG"/>
    <property type="match status" value="1"/>
</dbReference>
<feature type="domain" description="Glycosyl transferase family 28 C-terminal" evidence="12">
    <location>
        <begin position="190"/>
        <end position="346"/>
    </location>
</feature>